<feature type="transmembrane region" description="Helical" evidence="1">
    <location>
        <begin position="46"/>
        <end position="64"/>
    </location>
</feature>
<dbReference type="OrthoDB" id="2016540at2759"/>
<reference evidence="3 4" key="1">
    <citation type="submission" date="2019-03" db="EMBL/GenBank/DDBJ databases">
        <authorList>
            <person name="Gaulin E."/>
            <person name="Dumas B."/>
        </authorList>
    </citation>
    <scope>NUCLEOTIDE SEQUENCE [LARGE SCALE GENOMIC DNA]</scope>
    <source>
        <strain evidence="3">CBS 568.67</strain>
    </source>
</reference>
<feature type="transmembrane region" description="Helical" evidence="1">
    <location>
        <begin position="70"/>
        <end position="87"/>
    </location>
</feature>
<feature type="transmembrane region" description="Helical" evidence="1">
    <location>
        <begin position="108"/>
        <end position="134"/>
    </location>
</feature>
<dbReference type="EMBL" id="VJMH01006966">
    <property type="protein sequence ID" value="KAF0686939.1"/>
    <property type="molecule type" value="Genomic_DNA"/>
</dbReference>
<evidence type="ECO:0000313" key="3">
    <source>
        <dbReference type="EMBL" id="VFT97959.1"/>
    </source>
</evidence>
<keyword evidence="1" id="KW-1133">Transmembrane helix</keyword>
<protein>
    <submittedName>
        <fullName evidence="3">Aste57867_21287 protein</fullName>
    </submittedName>
</protein>
<reference evidence="2" key="2">
    <citation type="submission" date="2019-06" db="EMBL/GenBank/DDBJ databases">
        <title>Genomics analysis of Aphanomyces spp. identifies a new class of oomycete effector associated with host adaptation.</title>
        <authorList>
            <person name="Gaulin E."/>
        </authorList>
    </citation>
    <scope>NUCLEOTIDE SEQUENCE</scope>
    <source>
        <strain evidence="2">CBS 578.67</strain>
    </source>
</reference>
<organism evidence="3 4">
    <name type="scientific">Aphanomyces stellatus</name>
    <dbReference type="NCBI Taxonomy" id="120398"/>
    <lineage>
        <taxon>Eukaryota</taxon>
        <taxon>Sar</taxon>
        <taxon>Stramenopiles</taxon>
        <taxon>Oomycota</taxon>
        <taxon>Saprolegniomycetes</taxon>
        <taxon>Saprolegniales</taxon>
        <taxon>Verrucalvaceae</taxon>
        <taxon>Aphanomyces</taxon>
    </lineage>
</organism>
<keyword evidence="4" id="KW-1185">Reference proteome</keyword>
<evidence type="ECO:0000313" key="2">
    <source>
        <dbReference type="EMBL" id="KAF0686939.1"/>
    </source>
</evidence>
<evidence type="ECO:0000313" key="4">
    <source>
        <dbReference type="Proteomes" id="UP000332933"/>
    </source>
</evidence>
<name>A0A485LHQ7_9STRA</name>
<keyword evidence="1" id="KW-0812">Transmembrane</keyword>
<dbReference type="AlphaFoldDB" id="A0A485LHQ7"/>
<dbReference type="Proteomes" id="UP000332933">
    <property type="component" value="Unassembled WGS sequence"/>
</dbReference>
<proteinExistence type="predicted"/>
<sequence>MGTKGKGSNTNKTTKVSGGAAAIVAAELEKTLRAERQKLTLFRRPLAVLYHFAIVFVNFLKWFLVAVATHPLTVFLAVPLLFLWIGLSNMPGDHHVLLDEFNLNVEYVVWWVGLGVLSSVGLGTGMHSGILFLFPHIFLVVQGAEMCKSLDFDTRHHTWFRSFETNCQSVGTAPVPFFAIFLKVAVASMLWGAGTAAGEIPPYAISYAASVAGKRNEEFEEMTETSSDFSVLNRMKEWMISFLQTRGFLGVLLMSAWPNMAFDLCGICCGHFQMPFWTFFGATLIGKALIKANLQAMFFVTIFTDATMKEVEKFIASVSPADWALDQKVAQFLLESRAKFHAATDSAKAELEAGGAGASSSLISQAGSLIMVLFMGYFAVSCIEQFAQQHAADEDEKKVDAAKKAK</sequence>
<accession>A0A485LHQ7</accession>
<gene>
    <name evidence="3" type="primary">Aste57867_21287</name>
    <name evidence="2" type="ORF">As57867_021218</name>
    <name evidence="3" type="ORF">ASTE57867_21287</name>
</gene>
<dbReference type="EMBL" id="CAADRA010006992">
    <property type="protein sequence ID" value="VFT97959.1"/>
    <property type="molecule type" value="Genomic_DNA"/>
</dbReference>
<keyword evidence="1" id="KW-0472">Membrane</keyword>
<evidence type="ECO:0000256" key="1">
    <source>
        <dbReference type="SAM" id="Phobius"/>
    </source>
</evidence>